<dbReference type="PANTHER" id="PTHR45088:SF1">
    <property type="entry name" value="OS04G0476000 PROTEIN"/>
    <property type="match status" value="1"/>
</dbReference>
<dbReference type="InterPro" id="IPR053301">
    <property type="entry name" value="F-box_motif"/>
</dbReference>
<dbReference type="SUPFAM" id="SSF81901">
    <property type="entry name" value="HCP-like"/>
    <property type="match status" value="1"/>
</dbReference>
<dbReference type="Proteomes" id="UP000326067">
    <property type="component" value="Unassembled WGS sequence"/>
</dbReference>
<feature type="chain" id="PRO_5023141674" description="Sel1 repeat family protein" evidence="1">
    <location>
        <begin position="29"/>
        <end position="335"/>
    </location>
</feature>
<evidence type="ECO:0000256" key="1">
    <source>
        <dbReference type="SAM" id="SignalP"/>
    </source>
</evidence>
<keyword evidence="1" id="KW-0732">Signal</keyword>
<name>A0A5E7H674_PSEFL</name>
<protein>
    <recommendedName>
        <fullName evidence="4">Sel1 repeat family protein</fullName>
    </recommendedName>
</protein>
<evidence type="ECO:0008006" key="4">
    <source>
        <dbReference type="Google" id="ProtNLM"/>
    </source>
</evidence>
<accession>A0A5E7H674</accession>
<evidence type="ECO:0000313" key="3">
    <source>
        <dbReference type="Proteomes" id="UP000326067"/>
    </source>
</evidence>
<organism evidence="2 3">
    <name type="scientific">Pseudomonas fluorescens</name>
    <dbReference type="NCBI Taxonomy" id="294"/>
    <lineage>
        <taxon>Bacteria</taxon>
        <taxon>Pseudomonadati</taxon>
        <taxon>Pseudomonadota</taxon>
        <taxon>Gammaproteobacteria</taxon>
        <taxon>Pseudomonadales</taxon>
        <taxon>Pseudomonadaceae</taxon>
        <taxon>Pseudomonas</taxon>
    </lineage>
</organism>
<dbReference type="RefSeq" id="WP_122750480.1">
    <property type="nucleotide sequence ID" value="NZ_CABVIC010000001.1"/>
</dbReference>
<dbReference type="InterPro" id="IPR011990">
    <property type="entry name" value="TPR-like_helical_dom_sf"/>
</dbReference>
<dbReference type="EMBL" id="CABVIC010000001">
    <property type="protein sequence ID" value="VVO59016.1"/>
    <property type="molecule type" value="Genomic_DNA"/>
</dbReference>
<gene>
    <name evidence="2" type="ORF">PS847_00692</name>
</gene>
<proteinExistence type="predicted"/>
<sequence precursor="true">MNRLIKIKLNQIILMFSLGLISVSPYSANFTNASSVPQQSGPSGIILYNQMKIDAAIPQLEREAKDGVIESQYYLAEALRKKNGYMTPEAQFWYESAAEKKNIYAMIQLGRAKKDLCATMGNCPSSKKTQAEWFVEAKKITLPKANDGDPESLYLMYEITLDHHWLEKSANAGYPLAQYWMAISERQGEGYFFTPGGREASVKKWLLLSAEGGNPKAMMQYLETLYKQGDMASIRHWLEKAAATGEQAAMSNYGAYISHTPDKVGYSLDLVKGYAIFSLLKELGDAGGVQDYVDRKIEKISEKMTPEQIEESKIVAEEWKTNHPPLSFFPDKLSN</sequence>
<evidence type="ECO:0000313" key="2">
    <source>
        <dbReference type="EMBL" id="VVO59016.1"/>
    </source>
</evidence>
<dbReference type="Gene3D" id="1.25.40.10">
    <property type="entry name" value="Tetratricopeptide repeat domain"/>
    <property type="match status" value="1"/>
</dbReference>
<feature type="signal peptide" evidence="1">
    <location>
        <begin position="1"/>
        <end position="28"/>
    </location>
</feature>
<dbReference type="AlphaFoldDB" id="A0A5E7H674"/>
<reference evidence="2 3" key="1">
    <citation type="submission" date="2019-09" db="EMBL/GenBank/DDBJ databases">
        <authorList>
            <person name="Chandra G."/>
            <person name="Truman W A."/>
        </authorList>
    </citation>
    <scope>NUCLEOTIDE SEQUENCE [LARGE SCALE GENOMIC DNA]</scope>
    <source>
        <strain evidence="2">PS847</strain>
    </source>
</reference>
<dbReference type="PANTHER" id="PTHR45088">
    <property type="entry name" value="OSJNBA0022H21.17 PROTEIN"/>
    <property type="match status" value="1"/>
</dbReference>